<dbReference type="Pfam" id="PF06253">
    <property type="entry name" value="MTTB"/>
    <property type="match status" value="1"/>
</dbReference>
<dbReference type="PIRSF" id="PIRSF037567">
    <property type="entry name" value="MTTB_MeTrfase"/>
    <property type="match status" value="1"/>
</dbReference>
<dbReference type="EMBL" id="JAMFMB010000013">
    <property type="protein sequence ID" value="MCL6284150.1"/>
    <property type="molecule type" value="Genomic_DNA"/>
</dbReference>
<dbReference type="GO" id="GO:0008168">
    <property type="term" value="F:methyltransferase activity"/>
    <property type="evidence" value="ECO:0007669"/>
    <property type="project" value="UniProtKB-KW"/>
</dbReference>
<gene>
    <name evidence="5" type="ORF">M3P21_11500</name>
</gene>
<evidence type="ECO:0000313" key="5">
    <source>
        <dbReference type="EMBL" id="MCL6284150.1"/>
    </source>
</evidence>
<accession>A0ABT0Q2V5</accession>
<evidence type="ECO:0000256" key="3">
    <source>
        <dbReference type="ARBA" id="ARBA00022679"/>
    </source>
</evidence>
<name>A0ABT0Q2V5_9RHOB</name>
<evidence type="ECO:0000256" key="2">
    <source>
        <dbReference type="ARBA" id="ARBA00022603"/>
    </source>
</evidence>
<protein>
    <recommendedName>
        <fullName evidence="4">Methyltransferase</fullName>
        <ecNumber evidence="4">2.1.1.-</ecNumber>
    </recommendedName>
</protein>
<reference evidence="5" key="1">
    <citation type="submission" date="2022-05" db="EMBL/GenBank/DDBJ databases">
        <authorList>
            <person name="Park J.-S."/>
        </authorList>
    </citation>
    <scope>NUCLEOTIDE SEQUENCE</scope>
    <source>
        <strain evidence="5">2012CJ41-6</strain>
    </source>
</reference>
<comment type="similarity">
    <text evidence="1 4">Belongs to the trimethylamine methyltransferase family.</text>
</comment>
<dbReference type="Gene3D" id="3.20.20.480">
    <property type="entry name" value="Trimethylamine methyltransferase-like"/>
    <property type="match status" value="1"/>
</dbReference>
<dbReference type="EC" id="2.1.1.-" evidence="4"/>
<dbReference type="InterPro" id="IPR010426">
    <property type="entry name" value="MTTB_MeTrfase"/>
</dbReference>
<evidence type="ECO:0000256" key="1">
    <source>
        <dbReference type="ARBA" id="ARBA00007137"/>
    </source>
</evidence>
<evidence type="ECO:0000256" key="4">
    <source>
        <dbReference type="PIRNR" id="PIRNR037567"/>
    </source>
</evidence>
<sequence>MARPTRRGRAARIKARTDAPILYKPTLNRNVGPVNLLSEEGIEKIHAAVLHIVENIGVEFRDASALEDWRKAGARVDGERVRIGRDLFMALIGYIPDGYKFHARNPERSVDVGGANSIFANCYGAPFVYDLDGIRRPSQLADSQNFLRLAQMSPAMHVAGVLPVEPQDIPVPERHLDLVSSALTLSDKPIMGSVTSEIAARDTLDMLRIVFGEEHLEQNVVVTALLNCNSPLVWDETMLQSLRVYAAANQPALLTPFLLAGASGPASPLGGVAQLLAEALAGMAYAQMIRRGCPMVLGVALMGVSMKTGAPMLGTAEPGLMNLLVGQMARFYGVPWRSCTMWSGSKMADLQAGYDSANAMWPVLLGGCNYIMHSAGFLEGSLGVSYAKWVQDSHQLEGFYRFFEGIRSEDLEPLLGDIAEVGPGGHFLGTDHTRENPFVVNTLQNNDSYEQWLEDGAKSAELVGAEEARRMLAAYAPPPLPEETAAALNEFTQSRRQLYRA</sequence>
<dbReference type="RefSeq" id="WP_249710131.1">
    <property type="nucleotide sequence ID" value="NZ_JAMFMB010000013.1"/>
</dbReference>
<comment type="caution">
    <text evidence="5">The sequence shown here is derived from an EMBL/GenBank/DDBJ whole genome shotgun (WGS) entry which is preliminary data.</text>
</comment>
<dbReference type="GO" id="GO:0032259">
    <property type="term" value="P:methylation"/>
    <property type="evidence" value="ECO:0007669"/>
    <property type="project" value="UniProtKB-KW"/>
</dbReference>
<keyword evidence="3 4" id="KW-0808">Transferase</keyword>
<keyword evidence="6" id="KW-1185">Reference proteome</keyword>
<dbReference type="Proteomes" id="UP001203880">
    <property type="component" value="Unassembled WGS sequence"/>
</dbReference>
<dbReference type="InterPro" id="IPR038601">
    <property type="entry name" value="MttB-like_sf"/>
</dbReference>
<proteinExistence type="inferred from homology"/>
<organism evidence="5 6">
    <name type="scientific">Ruegeria spongiae</name>
    <dbReference type="NCBI Taxonomy" id="2942209"/>
    <lineage>
        <taxon>Bacteria</taxon>
        <taxon>Pseudomonadati</taxon>
        <taxon>Pseudomonadota</taxon>
        <taxon>Alphaproteobacteria</taxon>
        <taxon>Rhodobacterales</taxon>
        <taxon>Roseobacteraceae</taxon>
        <taxon>Ruegeria</taxon>
    </lineage>
</organism>
<evidence type="ECO:0000313" key="6">
    <source>
        <dbReference type="Proteomes" id="UP001203880"/>
    </source>
</evidence>
<keyword evidence="2 5" id="KW-0489">Methyltransferase</keyword>